<dbReference type="InterPro" id="IPR036047">
    <property type="entry name" value="F-box-like_dom_sf"/>
</dbReference>
<dbReference type="SUPFAM" id="SSF53335">
    <property type="entry name" value="S-adenosyl-L-methionine-dependent methyltransferases"/>
    <property type="match status" value="1"/>
</dbReference>
<dbReference type="PANTHER" id="PTHR43415:SF3">
    <property type="entry name" value="GNAT-FAMILY ACETYLTRANSFERASE"/>
    <property type="match status" value="1"/>
</dbReference>
<dbReference type="SUPFAM" id="SSF81383">
    <property type="entry name" value="F-box domain"/>
    <property type="match status" value="1"/>
</dbReference>
<dbReference type="InterPro" id="IPR029063">
    <property type="entry name" value="SAM-dependent_MTases_sf"/>
</dbReference>
<dbReference type="Pfam" id="PF00583">
    <property type="entry name" value="Acetyltransf_1"/>
    <property type="match status" value="1"/>
</dbReference>
<sequence length="1491" mass="167476">MAQLERSLKSTSLSETLKTYDEWAKNYNKDVEKEEYVAPQIAAEHLVKCLGSENIEKAKILDAGCGTGLVGEALTKLGAKNLDGIDLSPGMLEVAQRTGMYQSLNVANLAERLDIPSQTYDAVICVGTMTEGHVGPEAFDEFVRVTKAGGFIVSTIRESVWKVKGYEDTVDAFVDAGKVKLVASILFSLSYTYFIMDAATVGKAFQSERLTYRSVENNDHDKNFLFDLENDPLNKVLSDQSFLRPKSKKAIDELMIEFQKAVLPVIICLSPNEAKNYNSEPGTESKEIPIGFIVLGWGGKSSNREHHRNIQIGIALAESYRNKGYGGEAINWGLDWAFRFGGFHRVSIGTVSFNDRAQHLYKKLGFIEEGRSREAIWFDRKWHDMIEYGMLECNLCGLRILEPIEDEDIFWLRQFFTVDREPGKSTLSFIAINSHEDASLEPSDDFQGVLFHQSCWPILLDQLFLMSGRRYEKEEILRVLFDLTKCLPSGRWPSYLCHENEKAVWNLPGSFPRGWEFLEADPSILRIDQSPISLPNEAGIDLRPENSLDCFSGLSTELVHHLATFLDTSSLCQLRLSSRIIASLTKPKDLPQAFWASRFSGIHERGFFPVEYDTDSIQDDWRTLYFNLQHTLHDNSKQGHMNQRERIWKCIGRLTPSMICMLQQQPTLRDTAELEMELVSRRLTVTQRIQGLKNWPCRRISEGIPVTGSQYLSLKPQEADTLRISISRVRLYKKDYICGFRTFRQCQTSPEDEASRVGWIQPASEVHITITSSDQITTVRVAVTFGGILGLGLQTRDVNGQIFWRSVGELDKLADHVGVTTLEPQNGSQVSGLLFGIDPCKVVSVQLVEQTPAPATTAETPSTKQNIKPAVWHPVEPAAGLVTIPPVTAIDESPNPAYILNMDFGGTDGSLLPLLSRIVVFHDEKYDALKGLGFSYTDGNYREYGVTEHISSSRERWGAVEQSLSIDGPGGERIIGVGFYMLNPHEGHYQVYSISLVITTNWGRSLRATNMGRQIHDPIEKADERTSCSSPNGEPIIGILAAVHMRNWESELASLGLVHLNEPATNPSPSKLQIDWDEVETRSKTDPEDEKSHYRWPGASVRFDDTKRVGISSGKPWRTRGPSHVSGLCFEFWDGRPTMYVGQWFQEVAHLDLDRGERITKIVFWGEVRDNWPEEASTEQTGMIGGVRIEKSGIEPNYVEFNPSGKRDTAPSRFVESHFERLDGIAWGLSYRFDQIDVITRPADPRQGRLSCDPVAEERLMSPSDKLFWRTRDQHGAWHNVTRIDAFFRDDSDRPRLCGLQFTYGNDQLSASSGATKGAKASFVLKPGEEITRACFCKKIRGENRVRFCLGDTEEVILSSDGTVTRRKQEDDTESETCRNCGRSMADCQARKRTGEDLRKSVGIWSVMQASSANRERLLVVACANATGLPINLRAPTIVNSTLFVLKAHKALILNTSDGDYVEITSEVSDGDAASMALTSMHYIFCESERT</sequence>
<dbReference type="CDD" id="cd02440">
    <property type="entry name" value="AdoMet_MTases"/>
    <property type="match status" value="1"/>
</dbReference>
<dbReference type="Pfam" id="PF24539">
    <property type="entry name" value="DUF7600"/>
    <property type="match status" value="1"/>
</dbReference>
<organism evidence="2 3">
    <name type="scientific">Fusarium austroafricanum</name>
    <dbReference type="NCBI Taxonomy" id="2364996"/>
    <lineage>
        <taxon>Eukaryota</taxon>
        <taxon>Fungi</taxon>
        <taxon>Dikarya</taxon>
        <taxon>Ascomycota</taxon>
        <taxon>Pezizomycotina</taxon>
        <taxon>Sordariomycetes</taxon>
        <taxon>Hypocreomycetidae</taxon>
        <taxon>Hypocreales</taxon>
        <taxon>Nectriaceae</taxon>
        <taxon>Fusarium</taxon>
        <taxon>Fusarium concolor species complex</taxon>
    </lineage>
</organism>
<dbReference type="InterPro" id="IPR000182">
    <property type="entry name" value="GNAT_dom"/>
</dbReference>
<dbReference type="InterPro" id="IPR056021">
    <property type="entry name" value="DUF7600"/>
</dbReference>
<comment type="caution">
    <text evidence="2">The sequence shown here is derived from an EMBL/GenBank/DDBJ whole genome shotgun (WGS) entry which is preliminary data.</text>
</comment>
<dbReference type="InterPro" id="IPR041698">
    <property type="entry name" value="Methyltransf_25"/>
</dbReference>
<dbReference type="Pfam" id="PF13649">
    <property type="entry name" value="Methyltransf_25"/>
    <property type="match status" value="1"/>
</dbReference>
<dbReference type="Gene3D" id="3.40.630.30">
    <property type="match status" value="1"/>
</dbReference>
<dbReference type="Gene3D" id="3.40.50.150">
    <property type="entry name" value="Vaccinia Virus protein VP39"/>
    <property type="match status" value="1"/>
</dbReference>
<dbReference type="PROSITE" id="PS51186">
    <property type="entry name" value="GNAT"/>
    <property type="match status" value="1"/>
</dbReference>
<evidence type="ECO:0000313" key="2">
    <source>
        <dbReference type="EMBL" id="KAF4446730.1"/>
    </source>
</evidence>
<name>A0A8H4NT34_9HYPO</name>
<keyword evidence="3" id="KW-1185">Reference proteome</keyword>
<feature type="domain" description="N-acetyltransferase" evidence="1">
    <location>
        <begin position="241"/>
        <end position="384"/>
    </location>
</feature>
<protein>
    <recommendedName>
        <fullName evidence="1">N-acetyltransferase domain-containing protein</fullName>
    </recommendedName>
</protein>
<dbReference type="SUPFAM" id="SSF55729">
    <property type="entry name" value="Acyl-CoA N-acyltransferases (Nat)"/>
    <property type="match status" value="1"/>
</dbReference>
<dbReference type="OrthoDB" id="5273847at2759"/>
<dbReference type="PANTHER" id="PTHR43415">
    <property type="entry name" value="SPERMIDINE N(1)-ACETYLTRANSFERASE"/>
    <property type="match status" value="1"/>
</dbReference>
<accession>A0A8H4NT34</accession>
<reference evidence="2" key="1">
    <citation type="submission" date="2020-01" db="EMBL/GenBank/DDBJ databases">
        <title>Identification and distribution of gene clusters putatively required for synthesis of sphingolipid metabolism inhibitors in phylogenetically diverse species of the filamentous fungus Fusarium.</title>
        <authorList>
            <person name="Kim H.-S."/>
            <person name="Busman M."/>
            <person name="Brown D.W."/>
            <person name="Divon H."/>
            <person name="Uhlig S."/>
            <person name="Proctor R.H."/>
        </authorList>
    </citation>
    <scope>NUCLEOTIDE SEQUENCE</scope>
    <source>
        <strain evidence="2">NRRL 53441</strain>
    </source>
</reference>
<dbReference type="Proteomes" id="UP000605986">
    <property type="component" value="Unassembled WGS sequence"/>
</dbReference>
<evidence type="ECO:0000313" key="3">
    <source>
        <dbReference type="Proteomes" id="UP000605986"/>
    </source>
</evidence>
<gene>
    <name evidence="2" type="ORF">F53441_9664</name>
</gene>
<proteinExistence type="predicted"/>
<dbReference type="CDD" id="cd04301">
    <property type="entry name" value="NAT_SF"/>
    <property type="match status" value="1"/>
</dbReference>
<dbReference type="InterPro" id="IPR016181">
    <property type="entry name" value="Acyl_CoA_acyltransferase"/>
</dbReference>
<dbReference type="EMBL" id="JAADJG010000445">
    <property type="protein sequence ID" value="KAF4446730.1"/>
    <property type="molecule type" value="Genomic_DNA"/>
</dbReference>
<dbReference type="GO" id="GO:0016747">
    <property type="term" value="F:acyltransferase activity, transferring groups other than amino-acyl groups"/>
    <property type="evidence" value="ECO:0007669"/>
    <property type="project" value="InterPro"/>
</dbReference>
<evidence type="ECO:0000259" key="1">
    <source>
        <dbReference type="PROSITE" id="PS51186"/>
    </source>
</evidence>